<dbReference type="HAMAP" id="MF_01808">
    <property type="entry name" value="Recomb_XerC_XerD"/>
    <property type="match status" value="1"/>
</dbReference>
<dbReference type="Pfam" id="PF00589">
    <property type="entry name" value="Phage_integrase"/>
    <property type="match status" value="1"/>
</dbReference>
<dbReference type="PROSITE" id="PS51898">
    <property type="entry name" value="TYR_RECOMBINASE"/>
    <property type="match status" value="1"/>
</dbReference>
<comment type="caution">
    <text evidence="12">The sequence shown here is derived from an EMBL/GenBank/DDBJ whole genome shotgun (WGS) entry which is preliminary data.</text>
</comment>
<reference evidence="12 13" key="1">
    <citation type="submission" date="2018-12" db="EMBL/GenBank/DDBJ databases">
        <authorList>
            <person name="Li F."/>
        </authorList>
    </citation>
    <scope>NUCLEOTIDE SEQUENCE [LARGE SCALE GENOMIC DNA]</scope>
    <source>
        <strain evidence="12 13">8H24J-4-2</strain>
    </source>
</reference>
<dbReference type="PROSITE" id="PS51900">
    <property type="entry name" value="CB"/>
    <property type="match status" value="1"/>
</dbReference>
<keyword evidence="2 9" id="KW-0963">Cytoplasm</keyword>
<dbReference type="InterPro" id="IPR013762">
    <property type="entry name" value="Integrase-like_cat_sf"/>
</dbReference>
<evidence type="ECO:0000313" key="12">
    <source>
        <dbReference type="EMBL" id="RWZ61155.1"/>
    </source>
</evidence>
<protein>
    <recommendedName>
        <fullName evidence="9">Tyrosine recombinase XerC</fullName>
    </recommendedName>
</protein>
<dbReference type="GO" id="GO:0003677">
    <property type="term" value="F:DNA binding"/>
    <property type="evidence" value="ECO:0007669"/>
    <property type="project" value="UniProtKB-UniRule"/>
</dbReference>
<feature type="active site" evidence="9">
    <location>
        <position position="281"/>
    </location>
</feature>
<feature type="active site" evidence="9">
    <location>
        <position position="255"/>
    </location>
</feature>
<dbReference type="PANTHER" id="PTHR30349:SF77">
    <property type="entry name" value="TYROSINE RECOMBINASE XERC"/>
    <property type="match status" value="1"/>
</dbReference>
<comment type="subcellular location">
    <subcellularLocation>
        <location evidence="1 9">Cytoplasm</location>
    </subcellularLocation>
</comment>
<keyword evidence="3 9" id="KW-0132">Cell division</keyword>
<evidence type="ECO:0000256" key="7">
    <source>
        <dbReference type="ARBA" id="ARBA00023172"/>
    </source>
</evidence>
<proteinExistence type="inferred from homology"/>
<keyword evidence="4 9" id="KW-0159">Chromosome partition</keyword>
<dbReference type="GO" id="GO:0007059">
    <property type="term" value="P:chromosome segregation"/>
    <property type="evidence" value="ECO:0007669"/>
    <property type="project" value="UniProtKB-UniRule"/>
</dbReference>
<keyword evidence="6 9" id="KW-0238">DNA-binding</keyword>
<keyword evidence="5 9" id="KW-0229">DNA integration</keyword>
<dbReference type="RefSeq" id="WP_128498653.1">
    <property type="nucleotide sequence ID" value="NZ_RZNC01000003.1"/>
</dbReference>
<dbReference type="NCBIfam" id="NF001399">
    <property type="entry name" value="PRK00283.1"/>
    <property type="match status" value="1"/>
</dbReference>
<dbReference type="GO" id="GO:0005737">
    <property type="term" value="C:cytoplasm"/>
    <property type="evidence" value="ECO:0007669"/>
    <property type="project" value="UniProtKB-SubCell"/>
</dbReference>
<dbReference type="GO" id="GO:0051301">
    <property type="term" value="P:cell division"/>
    <property type="evidence" value="ECO:0007669"/>
    <property type="project" value="UniProtKB-KW"/>
</dbReference>
<dbReference type="SUPFAM" id="SSF47823">
    <property type="entry name" value="lambda integrase-like, N-terminal domain"/>
    <property type="match status" value="1"/>
</dbReference>
<dbReference type="InterPro" id="IPR011010">
    <property type="entry name" value="DNA_brk_join_enz"/>
</dbReference>
<keyword evidence="8 9" id="KW-0131">Cell cycle</keyword>
<dbReference type="InterPro" id="IPR023009">
    <property type="entry name" value="Tyrosine_recombinase_XerC/XerD"/>
</dbReference>
<evidence type="ECO:0000256" key="1">
    <source>
        <dbReference type="ARBA" id="ARBA00004496"/>
    </source>
</evidence>
<gene>
    <name evidence="9" type="primary">xerC</name>
    <name evidence="12" type="ORF">ELQ92_08940</name>
</gene>
<evidence type="ECO:0000256" key="9">
    <source>
        <dbReference type="HAMAP-Rule" id="MF_01808"/>
    </source>
</evidence>
<evidence type="ECO:0000256" key="8">
    <source>
        <dbReference type="ARBA" id="ARBA00023306"/>
    </source>
</evidence>
<dbReference type="InterPro" id="IPR044068">
    <property type="entry name" value="CB"/>
</dbReference>
<evidence type="ECO:0000256" key="2">
    <source>
        <dbReference type="ARBA" id="ARBA00022490"/>
    </source>
</evidence>
<dbReference type="InterPro" id="IPR004107">
    <property type="entry name" value="Integrase_SAM-like_N"/>
</dbReference>
<dbReference type="PANTHER" id="PTHR30349">
    <property type="entry name" value="PHAGE INTEGRASE-RELATED"/>
    <property type="match status" value="1"/>
</dbReference>
<feature type="active site" description="O-(3'-phospho-DNA)-tyrosine intermediate" evidence="9">
    <location>
        <position position="290"/>
    </location>
</feature>
<keyword evidence="13" id="KW-1185">Reference proteome</keyword>
<evidence type="ECO:0000259" key="10">
    <source>
        <dbReference type="PROSITE" id="PS51898"/>
    </source>
</evidence>
<dbReference type="SUPFAM" id="SSF56349">
    <property type="entry name" value="DNA breaking-rejoining enzymes"/>
    <property type="match status" value="1"/>
</dbReference>
<evidence type="ECO:0000256" key="4">
    <source>
        <dbReference type="ARBA" id="ARBA00022829"/>
    </source>
</evidence>
<dbReference type="Pfam" id="PF02899">
    <property type="entry name" value="Phage_int_SAM_1"/>
    <property type="match status" value="1"/>
</dbReference>
<feature type="active site" evidence="9">
    <location>
        <position position="258"/>
    </location>
</feature>
<dbReference type="GO" id="GO:0006313">
    <property type="term" value="P:DNA transposition"/>
    <property type="evidence" value="ECO:0007669"/>
    <property type="project" value="UniProtKB-UniRule"/>
</dbReference>
<comment type="subunit">
    <text evidence="9">Forms a cyclic heterotetrameric complex composed of two molecules of XerC and two molecules of XerD.</text>
</comment>
<feature type="active site" evidence="9">
    <location>
        <position position="152"/>
    </location>
</feature>
<dbReference type="AlphaFoldDB" id="A0A3S3ZRC0"/>
<dbReference type="Proteomes" id="UP000288603">
    <property type="component" value="Unassembled WGS sequence"/>
</dbReference>
<dbReference type="OrthoDB" id="9801717at2"/>
<organism evidence="12 13">
    <name type="scientific">Labedella populi</name>
    <dbReference type="NCBI Taxonomy" id="2498850"/>
    <lineage>
        <taxon>Bacteria</taxon>
        <taxon>Bacillati</taxon>
        <taxon>Actinomycetota</taxon>
        <taxon>Actinomycetes</taxon>
        <taxon>Micrococcales</taxon>
        <taxon>Microbacteriaceae</taxon>
        <taxon>Labedella</taxon>
    </lineage>
</organism>
<dbReference type="CDD" id="cd00798">
    <property type="entry name" value="INT_XerDC_C"/>
    <property type="match status" value="1"/>
</dbReference>
<dbReference type="GO" id="GO:0009037">
    <property type="term" value="F:tyrosine-based site-specific recombinase activity"/>
    <property type="evidence" value="ECO:0007669"/>
    <property type="project" value="UniProtKB-UniRule"/>
</dbReference>
<dbReference type="Gene3D" id="1.10.443.10">
    <property type="entry name" value="Intergrase catalytic core"/>
    <property type="match status" value="1"/>
</dbReference>
<comment type="similarity">
    <text evidence="9">Belongs to the 'phage' integrase family. XerC subfamily.</text>
</comment>
<dbReference type="InterPro" id="IPR002104">
    <property type="entry name" value="Integrase_catalytic"/>
</dbReference>
<dbReference type="InterPro" id="IPR010998">
    <property type="entry name" value="Integrase_recombinase_N"/>
</dbReference>
<comment type="function">
    <text evidence="9">Site-specific tyrosine recombinase, which acts by catalyzing the cutting and rejoining of the recombining DNA molecules. The XerC-XerD complex is essential to convert dimers of the bacterial chromosome into monomers to permit their segregation at cell division. It also contributes to the segregational stability of plasmids.</text>
</comment>
<evidence type="ECO:0000256" key="6">
    <source>
        <dbReference type="ARBA" id="ARBA00023125"/>
    </source>
</evidence>
<sequence length="309" mass="33584">MELASAVEDFLAHLRDERSYSRETVRAYRSDLATFTTWAARRSATTVSVVDLALLRDWLWASAHDGLSARTIARRAAALKSFCRWLAASGHTEHDVSGRLRSPKSGSRLPAVVQRTQIDQLLERLSEEADGGDPLARRDSAVVELLYASGLRVSELCGLDVDHIDLDRLTARVLGKGAKERVVPFGAPARDAIVDYVTASRPILLARADAAGTLRSVEAALFLGARGRRLGTRAAYSIVERVFSGTDGITASGPHSLRHSAATHLLDGGADLRSVQELLGHASLGTTQIYTHVSTERLTESYRRAHPRA</sequence>
<feature type="active site" evidence="9">
    <location>
        <position position="176"/>
    </location>
</feature>
<accession>A0A3S3ZRC0</accession>
<dbReference type="Gene3D" id="1.10.150.130">
    <property type="match status" value="1"/>
</dbReference>
<evidence type="ECO:0000256" key="3">
    <source>
        <dbReference type="ARBA" id="ARBA00022618"/>
    </source>
</evidence>
<name>A0A3S3ZRC0_9MICO</name>
<evidence type="ECO:0000256" key="5">
    <source>
        <dbReference type="ARBA" id="ARBA00022908"/>
    </source>
</evidence>
<evidence type="ECO:0000313" key="13">
    <source>
        <dbReference type="Proteomes" id="UP000288603"/>
    </source>
</evidence>
<evidence type="ECO:0000259" key="11">
    <source>
        <dbReference type="PROSITE" id="PS51900"/>
    </source>
</evidence>
<feature type="domain" description="Core-binding (CB)" evidence="11">
    <location>
        <begin position="1"/>
        <end position="87"/>
    </location>
</feature>
<feature type="domain" description="Tyr recombinase" evidence="10">
    <location>
        <begin position="108"/>
        <end position="303"/>
    </location>
</feature>
<dbReference type="EMBL" id="RZNC01000003">
    <property type="protein sequence ID" value="RWZ61155.1"/>
    <property type="molecule type" value="Genomic_DNA"/>
</dbReference>
<keyword evidence="7 9" id="KW-0233">DNA recombination</keyword>
<dbReference type="InterPro" id="IPR050090">
    <property type="entry name" value="Tyrosine_recombinase_XerCD"/>
</dbReference>